<reference evidence="1 2" key="1">
    <citation type="journal article" date="2020" name="Phytopathology">
        <title>Genome Sequence Resources of Colletotrichum truncatum, C. plurivorum, C. musicola, and C. sojae: Four Species Pathogenic to Soybean (Glycine max).</title>
        <authorList>
            <person name="Rogerio F."/>
            <person name="Boufleur T.R."/>
            <person name="Ciampi-Guillardi M."/>
            <person name="Sukno S.A."/>
            <person name="Thon M.R."/>
            <person name="Massola Junior N.S."/>
            <person name="Baroncelli R."/>
        </authorList>
    </citation>
    <scope>NUCLEOTIDE SEQUENCE [LARGE SCALE GENOMIC DNA]</scope>
    <source>
        <strain evidence="1 2">CMES1059</strain>
    </source>
</reference>
<gene>
    <name evidence="1" type="ORF">CTRU02_206354</name>
</gene>
<organism evidence="1 2">
    <name type="scientific">Colletotrichum truncatum</name>
    <name type="common">Anthracnose fungus</name>
    <name type="synonym">Colletotrichum capsici</name>
    <dbReference type="NCBI Taxonomy" id="5467"/>
    <lineage>
        <taxon>Eukaryota</taxon>
        <taxon>Fungi</taxon>
        <taxon>Dikarya</taxon>
        <taxon>Ascomycota</taxon>
        <taxon>Pezizomycotina</taxon>
        <taxon>Sordariomycetes</taxon>
        <taxon>Hypocreomycetidae</taxon>
        <taxon>Glomerellales</taxon>
        <taxon>Glomerellaceae</taxon>
        <taxon>Colletotrichum</taxon>
        <taxon>Colletotrichum truncatum species complex</taxon>
    </lineage>
</organism>
<sequence>MKFTLTTFVAIIGVASAISVDAGLVKRQCVSKVGDTCGTRPCCSGLTCQPVAGSSQSTCVKEIAKRDENHLSGRSEKKSARLQTRRYPEIPADEPRWG</sequence>
<proteinExistence type="predicted"/>
<dbReference type="EMBL" id="VUJX02000003">
    <property type="protein sequence ID" value="KAL0939744.1"/>
    <property type="molecule type" value="Genomic_DNA"/>
</dbReference>
<dbReference type="Proteomes" id="UP000805649">
    <property type="component" value="Unassembled WGS sequence"/>
</dbReference>
<accession>A0ACC3Z6L2</accession>
<evidence type="ECO:0000313" key="1">
    <source>
        <dbReference type="EMBL" id="KAL0939744.1"/>
    </source>
</evidence>
<protein>
    <submittedName>
        <fullName evidence="1">Uncharacterized protein</fullName>
    </submittedName>
</protein>
<comment type="caution">
    <text evidence="1">The sequence shown here is derived from an EMBL/GenBank/DDBJ whole genome shotgun (WGS) entry which is preliminary data.</text>
</comment>
<evidence type="ECO:0000313" key="2">
    <source>
        <dbReference type="Proteomes" id="UP000805649"/>
    </source>
</evidence>
<name>A0ACC3Z6L2_COLTU</name>
<keyword evidence="2" id="KW-1185">Reference proteome</keyword>